<evidence type="ECO:0000256" key="1">
    <source>
        <dbReference type="SAM" id="MobiDB-lite"/>
    </source>
</evidence>
<feature type="compositionally biased region" description="Polar residues" evidence="1">
    <location>
        <begin position="222"/>
        <end position="232"/>
    </location>
</feature>
<reference evidence="2" key="1">
    <citation type="submission" date="2022-01" db="EMBL/GenBank/DDBJ databases">
        <authorList>
            <person name="Braso-Vives M."/>
        </authorList>
    </citation>
    <scope>NUCLEOTIDE SEQUENCE</scope>
</reference>
<proteinExistence type="predicted"/>
<protein>
    <submittedName>
        <fullName evidence="2">Hypp1098 protein</fullName>
    </submittedName>
</protein>
<sequence length="358" mass="41830">MAAPEVSVPGDSWTTVVKRGISKETVYPVFIMEREIMTKDEAYSNPIKEEEMYHCLIQTIHPGHLRSVQRVRALWRIYLHNNEARAKLLIEGLSIRKKSVECKETNPFSLKHRMQNMNNTLVTIKDIPESADDSIIVEFMNNAGCKTVGRVNHRKIRYNNRLTNCSNGDRLIYIEQKTVKSIPRNIKIGQHWARFFYNGQDLEQERTDRTNDAQNKRHDDSQAATNSPTTEANMDFIDKAYEEHRMNQRLKRKKKKKKKNRKDREDEDNDVDPPKKEKKQKKSRQRSNSLGDVDEARVTSIMTYLRRAKESQQTKRPRESSSSSETTQTLPAKKVQMEMPQQQEDLCAQQERDNHAVT</sequence>
<feature type="region of interest" description="Disordered" evidence="1">
    <location>
        <begin position="205"/>
        <end position="233"/>
    </location>
</feature>
<evidence type="ECO:0000313" key="3">
    <source>
        <dbReference type="Proteomes" id="UP000838412"/>
    </source>
</evidence>
<feature type="compositionally biased region" description="Basic residues" evidence="1">
    <location>
        <begin position="276"/>
        <end position="285"/>
    </location>
</feature>
<evidence type="ECO:0000313" key="2">
    <source>
        <dbReference type="EMBL" id="CAH1253146.1"/>
    </source>
</evidence>
<dbReference type="AlphaFoldDB" id="A0A8K0ELJ5"/>
<feature type="compositionally biased region" description="Basic and acidic residues" evidence="1">
    <location>
        <begin position="307"/>
        <end position="319"/>
    </location>
</feature>
<feature type="compositionally biased region" description="Basic and acidic residues" evidence="1">
    <location>
        <begin position="205"/>
        <end position="221"/>
    </location>
</feature>
<organism evidence="2 3">
    <name type="scientific">Branchiostoma lanceolatum</name>
    <name type="common">Common lancelet</name>
    <name type="synonym">Amphioxus lanceolatum</name>
    <dbReference type="NCBI Taxonomy" id="7740"/>
    <lineage>
        <taxon>Eukaryota</taxon>
        <taxon>Metazoa</taxon>
        <taxon>Chordata</taxon>
        <taxon>Cephalochordata</taxon>
        <taxon>Leptocardii</taxon>
        <taxon>Amphioxiformes</taxon>
        <taxon>Branchiostomatidae</taxon>
        <taxon>Branchiostoma</taxon>
    </lineage>
</organism>
<name>A0A8K0ELJ5_BRALA</name>
<feature type="region of interest" description="Disordered" evidence="1">
    <location>
        <begin position="245"/>
        <end position="358"/>
    </location>
</feature>
<dbReference type="EMBL" id="OV696687">
    <property type="protein sequence ID" value="CAH1253146.1"/>
    <property type="molecule type" value="Genomic_DNA"/>
</dbReference>
<dbReference type="OrthoDB" id="10017372at2759"/>
<keyword evidence="3" id="KW-1185">Reference proteome</keyword>
<gene>
    <name evidence="2" type="primary">Hypp1098</name>
    <name evidence="2" type="ORF">BLAG_LOCUS13020</name>
</gene>
<accession>A0A8K0ELJ5</accession>
<dbReference type="Proteomes" id="UP000838412">
    <property type="component" value="Chromosome 2"/>
</dbReference>
<feature type="compositionally biased region" description="Basic residues" evidence="1">
    <location>
        <begin position="247"/>
        <end position="261"/>
    </location>
</feature>